<keyword evidence="1" id="KW-0732">Signal</keyword>
<reference evidence="2" key="1">
    <citation type="submission" date="2021-02" db="EMBL/GenBank/DDBJ databases">
        <title>Comparative genomics reveals that relaxation of natural selection precedes convergent phenotypic evolution of cavefish.</title>
        <authorList>
            <person name="Peng Z."/>
        </authorList>
    </citation>
    <scope>NUCLEOTIDE SEQUENCE</scope>
    <source>
        <tissue evidence="2">Muscle</tissue>
    </source>
</reference>
<dbReference type="Proteomes" id="UP001059041">
    <property type="component" value="Linkage Group LG19"/>
</dbReference>
<protein>
    <submittedName>
        <fullName evidence="2">Uncharacterized protein</fullName>
    </submittedName>
</protein>
<proteinExistence type="predicted"/>
<name>A0A9W7TGF1_TRIRA</name>
<evidence type="ECO:0000313" key="3">
    <source>
        <dbReference type="Proteomes" id="UP001059041"/>
    </source>
</evidence>
<sequence length="140" mass="16097">TSSKIWLVLLLMWFVMLQVAAAEEANEAQERRLDVVSSLKKKQLYSLLDLLNTIGQQEQHLNRIPHDFVALVKTTVYMQTPLCCLVLLYGVLHLNCCSTLFQKCFGAKANLYSEINEEEFEMVEIEHDGETTDRDVIVNF</sequence>
<feature type="signal peptide" evidence="1">
    <location>
        <begin position="1"/>
        <end position="22"/>
    </location>
</feature>
<keyword evidence="3" id="KW-1185">Reference proteome</keyword>
<organism evidence="2 3">
    <name type="scientific">Triplophysa rosa</name>
    <name type="common">Cave loach</name>
    <dbReference type="NCBI Taxonomy" id="992332"/>
    <lineage>
        <taxon>Eukaryota</taxon>
        <taxon>Metazoa</taxon>
        <taxon>Chordata</taxon>
        <taxon>Craniata</taxon>
        <taxon>Vertebrata</taxon>
        <taxon>Euteleostomi</taxon>
        <taxon>Actinopterygii</taxon>
        <taxon>Neopterygii</taxon>
        <taxon>Teleostei</taxon>
        <taxon>Ostariophysi</taxon>
        <taxon>Cypriniformes</taxon>
        <taxon>Nemacheilidae</taxon>
        <taxon>Triplophysa</taxon>
    </lineage>
</organism>
<feature type="chain" id="PRO_5040967701" evidence="1">
    <location>
        <begin position="23"/>
        <end position="140"/>
    </location>
</feature>
<feature type="non-terminal residue" evidence="2">
    <location>
        <position position="140"/>
    </location>
</feature>
<gene>
    <name evidence="2" type="ORF">IRJ41_020480</name>
</gene>
<comment type="caution">
    <text evidence="2">The sequence shown here is derived from an EMBL/GenBank/DDBJ whole genome shotgun (WGS) entry which is preliminary data.</text>
</comment>
<evidence type="ECO:0000313" key="2">
    <source>
        <dbReference type="EMBL" id="KAI7796271.1"/>
    </source>
</evidence>
<evidence type="ECO:0000256" key="1">
    <source>
        <dbReference type="SAM" id="SignalP"/>
    </source>
</evidence>
<dbReference type="EMBL" id="JAFHDT010000019">
    <property type="protein sequence ID" value="KAI7796271.1"/>
    <property type="molecule type" value="Genomic_DNA"/>
</dbReference>
<accession>A0A9W7TGF1</accession>
<dbReference type="AlphaFoldDB" id="A0A9W7TGF1"/>